<accession>A0ABQ1H295</accession>
<evidence type="ECO:0000259" key="1">
    <source>
        <dbReference type="Pfam" id="PF00535"/>
    </source>
</evidence>
<evidence type="ECO:0000313" key="3">
    <source>
        <dbReference type="Proteomes" id="UP000627464"/>
    </source>
</evidence>
<gene>
    <name evidence="2" type="ORF">GCM10011328_34040</name>
</gene>
<organism evidence="2 3">
    <name type="scientific">Hafnia psychrotolerans</name>
    <dbReference type="NCBI Taxonomy" id="1477018"/>
    <lineage>
        <taxon>Bacteria</taxon>
        <taxon>Pseudomonadati</taxon>
        <taxon>Pseudomonadota</taxon>
        <taxon>Gammaproteobacteria</taxon>
        <taxon>Enterobacterales</taxon>
        <taxon>Hafniaceae</taxon>
        <taxon>Hafnia</taxon>
    </lineage>
</organism>
<proteinExistence type="predicted"/>
<dbReference type="InterPro" id="IPR001173">
    <property type="entry name" value="Glyco_trans_2-like"/>
</dbReference>
<protein>
    <submittedName>
        <fullName evidence="2">Glycosyl transferase</fullName>
    </submittedName>
</protein>
<dbReference type="GO" id="GO:0016740">
    <property type="term" value="F:transferase activity"/>
    <property type="evidence" value="ECO:0007669"/>
    <property type="project" value="UniProtKB-KW"/>
</dbReference>
<sequence>MPPEVTPGANKYVQLTGVNMKHEIAVSVIIPIYNAEKTIKPLLKDILIEDRISIEVIIVNDGSTDDTSAIINTIRDDRIQVIEQRNEGVYAARNNGLSNHRGRWVMFLDADDDVSEGFIYNRYIQASNHGVDVLISNAWKLWHESDNKKPIHTNQPYDEILSGNAWVSHAVKVREWPHYLWLQLVRSDYITNNNLSFHDGRSHKDILWTMELALANGRFYISKDMDYTYKYNNESITNRGDYFDVRAECYIDVISKTINHAKSIKKADFSISLFRHALYEARHFLGLYRKKVRDKERIRRLFVSKIAYRDLVKGVYSLSDIFFLLKVFVKTQKFTGASPHLKWVIILLLA</sequence>
<feature type="domain" description="Glycosyltransferase 2-like" evidence="1">
    <location>
        <begin position="27"/>
        <end position="138"/>
    </location>
</feature>
<dbReference type="PANTHER" id="PTHR22916">
    <property type="entry name" value="GLYCOSYLTRANSFERASE"/>
    <property type="match status" value="1"/>
</dbReference>
<dbReference type="InterPro" id="IPR029044">
    <property type="entry name" value="Nucleotide-diphossugar_trans"/>
</dbReference>
<dbReference type="CDD" id="cd00761">
    <property type="entry name" value="Glyco_tranf_GTA_type"/>
    <property type="match status" value="1"/>
</dbReference>
<keyword evidence="2" id="KW-0808">Transferase</keyword>
<comment type="caution">
    <text evidence="2">The sequence shown here is derived from an EMBL/GenBank/DDBJ whole genome shotgun (WGS) entry which is preliminary data.</text>
</comment>
<reference evidence="3" key="1">
    <citation type="journal article" date="2019" name="Int. J. Syst. Evol. Microbiol.">
        <title>The Global Catalogue of Microorganisms (GCM) 10K type strain sequencing project: providing services to taxonomists for standard genome sequencing and annotation.</title>
        <authorList>
            <consortium name="The Broad Institute Genomics Platform"/>
            <consortium name="The Broad Institute Genome Sequencing Center for Infectious Disease"/>
            <person name="Wu L."/>
            <person name="Ma J."/>
        </authorList>
    </citation>
    <scope>NUCLEOTIDE SEQUENCE [LARGE SCALE GENOMIC DNA]</scope>
    <source>
        <strain evidence="3">CGMCC 1.12806</strain>
    </source>
</reference>
<dbReference type="Proteomes" id="UP000627464">
    <property type="component" value="Unassembled WGS sequence"/>
</dbReference>
<name>A0ABQ1H295_9GAMM</name>
<keyword evidence="3" id="KW-1185">Reference proteome</keyword>
<dbReference type="Gene3D" id="3.90.550.10">
    <property type="entry name" value="Spore Coat Polysaccharide Biosynthesis Protein SpsA, Chain A"/>
    <property type="match status" value="1"/>
</dbReference>
<dbReference type="Pfam" id="PF00535">
    <property type="entry name" value="Glycos_transf_2"/>
    <property type="match status" value="1"/>
</dbReference>
<dbReference type="EMBL" id="BMFZ01000010">
    <property type="protein sequence ID" value="GGA55801.1"/>
    <property type="molecule type" value="Genomic_DNA"/>
</dbReference>
<evidence type="ECO:0000313" key="2">
    <source>
        <dbReference type="EMBL" id="GGA55801.1"/>
    </source>
</evidence>
<dbReference type="PANTHER" id="PTHR22916:SF3">
    <property type="entry name" value="UDP-GLCNAC:BETAGAL BETA-1,3-N-ACETYLGLUCOSAMINYLTRANSFERASE-LIKE PROTEIN 1"/>
    <property type="match status" value="1"/>
</dbReference>
<dbReference type="SUPFAM" id="SSF53448">
    <property type="entry name" value="Nucleotide-diphospho-sugar transferases"/>
    <property type="match status" value="1"/>
</dbReference>